<dbReference type="InterPro" id="IPR008928">
    <property type="entry name" value="6-hairpin_glycosidase_sf"/>
</dbReference>
<proteinExistence type="predicted"/>
<reference evidence="4 5" key="1">
    <citation type="submission" date="2018-07" db="EMBL/GenBank/DDBJ databases">
        <title>Chitinophaga K2CV101002-2 sp. nov., isolated from a monsoon evergreen broad-leaved forest soil.</title>
        <authorList>
            <person name="Lv Y."/>
        </authorList>
    </citation>
    <scope>NUCLEOTIDE SEQUENCE [LARGE SCALE GENOMIC DNA]</scope>
    <source>
        <strain evidence="4 5">GDMCC 1.1288</strain>
    </source>
</reference>
<evidence type="ECO:0000313" key="4">
    <source>
        <dbReference type="EMBL" id="RFS22738.1"/>
    </source>
</evidence>
<dbReference type="Gene3D" id="1.50.10.10">
    <property type="match status" value="1"/>
</dbReference>
<organism evidence="4 5">
    <name type="scientific">Chitinophaga silvatica</name>
    <dbReference type="NCBI Taxonomy" id="2282649"/>
    <lineage>
        <taxon>Bacteria</taxon>
        <taxon>Pseudomonadati</taxon>
        <taxon>Bacteroidota</taxon>
        <taxon>Chitinophagia</taxon>
        <taxon>Chitinophagales</taxon>
        <taxon>Chitinophagaceae</taxon>
        <taxon>Chitinophaga</taxon>
    </lineage>
</organism>
<dbReference type="InterPro" id="IPR035398">
    <property type="entry name" value="Bac_rhamnosid_C"/>
</dbReference>
<keyword evidence="1" id="KW-0732">Signal</keyword>
<dbReference type="EMBL" id="QPMM01000006">
    <property type="protein sequence ID" value="RFS22738.1"/>
    <property type="molecule type" value="Genomic_DNA"/>
</dbReference>
<dbReference type="OrthoDB" id="9815108at2"/>
<evidence type="ECO:0000313" key="5">
    <source>
        <dbReference type="Proteomes" id="UP000260644"/>
    </source>
</evidence>
<dbReference type="PANTHER" id="PTHR34987">
    <property type="entry name" value="C, PUTATIVE (AFU_ORTHOLOGUE AFUA_3G02880)-RELATED"/>
    <property type="match status" value="1"/>
</dbReference>
<dbReference type="Pfam" id="PF17390">
    <property type="entry name" value="Bac_rhamnosid_C"/>
    <property type="match status" value="1"/>
</dbReference>
<dbReference type="PANTHER" id="PTHR34987:SF2">
    <property type="entry name" value="B, PUTATIVE (AFU_ORTHOLOGUE AFUA_7G05040)-RELATED"/>
    <property type="match status" value="1"/>
</dbReference>
<dbReference type="Pfam" id="PF08531">
    <property type="entry name" value="Bac_rhamnosid_N"/>
    <property type="match status" value="1"/>
</dbReference>
<dbReference type="RefSeq" id="WP_116976131.1">
    <property type="nucleotide sequence ID" value="NZ_QPMM01000006.1"/>
</dbReference>
<feature type="signal peptide" evidence="1">
    <location>
        <begin position="1"/>
        <end position="22"/>
    </location>
</feature>
<comment type="caution">
    <text evidence="4">The sequence shown here is derived from an EMBL/GenBank/DDBJ whole genome shotgun (WGS) entry which is preliminary data.</text>
</comment>
<keyword evidence="5" id="KW-1185">Reference proteome</keyword>
<dbReference type="Gene3D" id="2.60.420.10">
    <property type="entry name" value="Maltose phosphorylase, domain 3"/>
    <property type="match status" value="1"/>
</dbReference>
<gene>
    <name evidence="4" type="ORF">DVR12_13165</name>
</gene>
<evidence type="ECO:0008006" key="6">
    <source>
        <dbReference type="Google" id="ProtNLM"/>
    </source>
</evidence>
<dbReference type="InterPro" id="IPR012341">
    <property type="entry name" value="6hp_glycosidase-like_sf"/>
</dbReference>
<dbReference type="GO" id="GO:0005975">
    <property type="term" value="P:carbohydrate metabolic process"/>
    <property type="evidence" value="ECO:0007669"/>
    <property type="project" value="InterPro"/>
</dbReference>
<dbReference type="InterPro" id="IPR013737">
    <property type="entry name" value="Bac_rhamnosid_N"/>
</dbReference>
<dbReference type="Proteomes" id="UP000260644">
    <property type="component" value="Unassembled WGS sequence"/>
</dbReference>
<dbReference type="Gene3D" id="2.60.120.260">
    <property type="entry name" value="Galactose-binding domain-like"/>
    <property type="match status" value="1"/>
</dbReference>
<dbReference type="AlphaFoldDB" id="A0A3E1YAP6"/>
<evidence type="ECO:0000259" key="3">
    <source>
        <dbReference type="Pfam" id="PF17390"/>
    </source>
</evidence>
<protein>
    <recommendedName>
        <fullName evidence="6">Alpha-L-rhamnosidase</fullName>
    </recommendedName>
</protein>
<feature type="domain" description="Bacterial alpha-L-rhamnosidase N-terminal" evidence="2">
    <location>
        <begin position="67"/>
        <end position="206"/>
    </location>
</feature>
<accession>A0A3E1YAP6</accession>
<dbReference type="InterPro" id="IPR008979">
    <property type="entry name" value="Galactose-bd-like_sf"/>
</dbReference>
<dbReference type="SUPFAM" id="SSF49785">
    <property type="entry name" value="Galactose-binding domain-like"/>
    <property type="match status" value="1"/>
</dbReference>
<evidence type="ECO:0000256" key="1">
    <source>
        <dbReference type="SAM" id="SignalP"/>
    </source>
</evidence>
<feature type="chain" id="PRO_5017691224" description="Alpha-L-rhamnosidase" evidence="1">
    <location>
        <begin position="23"/>
        <end position="744"/>
    </location>
</feature>
<evidence type="ECO:0000259" key="2">
    <source>
        <dbReference type="Pfam" id="PF08531"/>
    </source>
</evidence>
<dbReference type="SUPFAM" id="SSF48208">
    <property type="entry name" value="Six-hairpin glycosidases"/>
    <property type="match status" value="1"/>
</dbReference>
<feature type="domain" description="Alpha-L-rhamnosidase C-terminal" evidence="3">
    <location>
        <begin position="666"/>
        <end position="724"/>
    </location>
</feature>
<name>A0A3E1YAP6_9BACT</name>
<sequence>MNYWQRCKLLLALIGISSSLYAQNSDLSPANWNAQWVTMSSTQSADYGVYLFRKQFDLTNYSGPFIIHCTADNHYRLYVNGKLAGMGPARFDLSNWYYETIDIGPLLKYGSNTLAVEVLYYGPYKPRAQFTKAMGLLVQGHTDKEAAIINTGSTPWKVTTNEGIDVWPVKSSAFYGAFPGDSITAQFHPWGWEQASYKDTDWEIATPTASIALQGKSALDWRLLTPRTINPLTLEKQRFIGVKDAHNLEIGKSFLAGVEPLNIPAKQKVSLLFDAGYQTTGLPELQLSGGLDADINITYIPEYSGGTKLQDHISPDGAARRTFQPSGYRTFRYIRLDIATSKSPLTLIDYTNNYLQQQLTDKSAFTASATLDTLWKVAKQIAFTGAQDFLIEDAYNEQLQYIQGARIHGLAIAAITGDLQLLKQAIWQAAQSRIPEGLIRDRYPADDRIISVSSSLQWIGSIQDYLMLKNDKVFAKQLYPGVKQLLNWFEENQDPQTGLATANMPYRNDVPVAKLTYQYIYALRQAAQIAGYCDAPVDSLSYSKTADKLREQLYQQCYDQSKSLFADAPGKSSFSRSTTALAVLGQAVPPKQVKNVMQRVLNEKAGSNETFWEKYFIFKAMQESGVTDEYAEELRLFLAMYEQKLPAFYKSSVALANLYLLGITAGIQSTSYGFKTVLIAPDPGKQPQVKATMAHPDGGTISVDLQFTNNRVKGKVSLPFGVTGKFRWRGKDITLHGGPQEVSL</sequence>